<dbReference type="PATRIC" id="fig|80852.17.peg.1124"/>
<protein>
    <submittedName>
        <fullName evidence="2">Membrane protein</fullName>
    </submittedName>
</protein>
<dbReference type="KEGG" id="awd:AWOD_I_1097"/>
<proteinExistence type="predicted"/>
<gene>
    <name evidence="2" type="ORF">AWOD_I_1097</name>
</gene>
<evidence type="ECO:0000256" key="1">
    <source>
        <dbReference type="SAM" id="Phobius"/>
    </source>
</evidence>
<keyword evidence="1" id="KW-0472">Membrane</keyword>
<accession>A0A090IPF0</accession>
<evidence type="ECO:0000313" key="3">
    <source>
        <dbReference type="Proteomes" id="UP000032427"/>
    </source>
</evidence>
<dbReference type="Pfam" id="PF11391">
    <property type="entry name" value="DUF2798"/>
    <property type="match status" value="1"/>
</dbReference>
<keyword evidence="1" id="KW-1133">Transmembrane helix</keyword>
<dbReference type="HOGENOM" id="CLU_173298_5_1_6"/>
<sequence>MSKKQFWLSALLSSVTMALIMSGSMSAIRMGGFSSEWVSAWMNGFTIAWPVAIFANLTILPKIRELAAWLCRDNKTNTATTQSKMAN</sequence>
<feature type="transmembrane region" description="Helical" evidence="1">
    <location>
        <begin position="37"/>
        <end position="60"/>
    </location>
</feature>
<dbReference type="Proteomes" id="UP000032427">
    <property type="component" value="Chromosome 1"/>
</dbReference>
<dbReference type="AlphaFoldDB" id="A0A090IPF0"/>
<organism evidence="2 3">
    <name type="scientific">Aliivibrio wodanis</name>
    <dbReference type="NCBI Taxonomy" id="80852"/>
    <lineage>
        <taxon>Bacteria</taxon>
        <taxon>Pseudomonadati</taxon>
        <taxon>Pseudomonadota</taxon>
        <taxon>Gammaproteobacteria</taxon>
        <taxon>Vibrionales</taxon>
        <taxon>Vibrionaceae</taxon>
        <taxon>Aliivibrio</taxon>
    </lineage>
</organism>
<name>A0A090IPF0_9GAMM</name>
<dbReference type="EMBL" id="LN554846">
    <property type="protein sequence ID" value="CED71183.1"/>
    <property type="molecule type" value="Genomic_DNA"/>
</dbReference>
<keyword evidence="3" id="KW-1185">Reference proteome</keyword>
<keyword evidence="1" id="KW-0812">Transmembrane</keyword>
<dbReference type="OrthoDB" id="8481133at2"/>
<reference evidence="3" key="1">
    <citation type="submission" date="2014-09" db="EMBL/GenBank/DDBJ databases">
        <authorList>
            <person name="Hjerde E."/>
        </authorList>
    </citation>
    <scope>NUCLEOTIDE SEQUENCE [LARGE SCALE GENOMIC DNA]</scope>
    <source>
        <strain evidence="3">06/09/139</strain>
    </source>
</reference>
<evidence type="ECO:0000313" key="2">
    <source>
        <dbReference type="EMBL" id="CED71183.1"/>
    </source>
</evidence>
<dbReference type="InterPro" id="IPR021529">
    <property type="entry name" value="DUF2798"/>
</dbReference>